<protein>
    <submittedName>
        <fullName evidence="2">Uncharacterized protein</fullName>
    </submittedName>
</protein>
<sequence length="245" mass="25484">MFFSLGLLALAGIVTASSPSDGHHARRDENSVQDLAIHVLEARGATTTKPLTGPTAKTLATSTLQTSLRPTPVSATLQSYDLKLTTVFTAPPQCTGQAQKLAMSGLHIWQNAIIPNPSLTATSCYPDQFHSSVVAAASGVALPAFQSLVCPHQWQSFSYNETYHVCCPYNFGVIAPHLSSLERPLSGATCTSVVTSGMVLDVTSYGPDSSSTIVEVSASHGGFVVLATGFDGFGPATATAKPTGV</sequence>
<evidence type="ECO:0000256" key="1">
    <source>
        <dbReference type="SAM" id="SignalP"/>
    </source>
</evidence>
<name>A0A4U7B866_9PEZI</name>
<dbReference type="EMBL" id="PTQR01000002">
    <property type="protein sequence ID" value="TKX27713.1"/>
    <property type="molecule type" value="Genomic_DNA"/>
</dbReference>
<keyword evidence="1" id="KW-0732">Signal</keyword>
<feature type="signal peptide" evidence="1">
    <location>
        <begin position="1"/>
        <end position="16"/>
    </location>
</feature>
<dbReference type="AlphaFoldDB" id="A0A4U7B866"/>
<evidence type="ECO:0000313" key="2">
    <source>
        <dbReference type="EMBL" id="TKX27713.1"/>
    </source>
</evidence>
<comment type="caution">
    <text evidence="2">The sequence shown here is derived from an EMBL/GenBank/DDBJ whole genome shotgun (WGS) entry which is preliminary data.</text>
</comment>
<feature type="chain" id="PRO_5021035148" evidence="1">
    <location>
        <begin position="17"/>
        <end position="245"/>
    </location>
</feature>
<organism evidence="2 3">
    <name type="scientific">Elsinoe australis</name>
    <dbReference type="NCBI Taxonomy" id="40998"/>
    <lineage>
        <taxon>Eukaryota</taxon>
        <taxon>Fungi</taxon>
        <taxon>Dikarya</taxon>
        <taxon>Ascomycota</taxon>
        <taxon>Pezizomycotina</taxon>
        <taxon>Dothideomycetes</taxon>
        <taxon>Dothideomycetidae</taxon>
        <taxon>Myriangiales</taxon>
        <taxon>Elsinoaceae</taxon>
        <taxon>Elsinoe</taxon>
    </lineage>
</organism>
<dbReference type="Proteomes" id="UP000308133">
    <property type="component" value="Unassembled WGS sequence"/>
</dbReference>
<reference evidence="2 3" key="1">
    <citation type="submission" date="2018-02" db="EMBL/GenBank/DDBJ databases">
        <title>Draft genome sequences of Elsinoe sp., causing black scab on jojoba.</title>
        <authorList>
            <person name="Stodart B."/>
            <person name="Jeffress S."/>
            <person name="Ash G."/>
            <person name="Arun Chinnappa K."/>
        </authorList>
    </citation>
    <scope>NUCLEOTIDE SEQUENCE [LARGE SCALE GENOMIC DNA]</scope>
    <source>
        <strain evidence="2 3">Hillstone_2</strain>
    </source>
</reference>
<gene>
    <name evidence="2" type="ORF">C1H76_0140</name>
</gene>
<accession>A0A4U7B866</accession>
<proteinExistence type="predicted"/>
<evidence type="ECO:0000313" key="3">
    <source>
        <dbReference type="Proteomes" id="UP000308133"/>
    </source>
</evidence>